<protein>
    <submittedName>
        <fullName evidence="1">Uncharacterized protein</fullName>
    </submittedName>
</protein>
<evidence type="ECO:0000313" key="1">
    <source>
        <dbReference type="EMBL" id="SHJ72325.1"/>
    </source>
</evidence>
<gene>
    <name evidence="1" type="ORF">SAMN02745751_03214</name>
</gene>
<dbReference type="EMBL" id="FQZL01000033">
    <property type="protein sequence ID" value="SHJ72325.1"/>
    <property type="molecule type" value="Genomic_DNA"/>
</dbReference>
<dbReference type="AlphaFoldDB" id="A0A1M6LMF6"/>
<sequence>MRILLIKMSPVEGLNSSTLRTLAVADGLIRLGHEVDYMTIPISNCHVINKNTSIIDSLNIVRANHNQLYDSITVSSKKKSSLKSIFIKLLRSIYHKISIYDYTYNISKNVNIDLLDTKEYDIIISSSDPKSSHVAMRRLIDKGIKYNKWIQYWGDPLANDITHKSMYPKWILRIIEFNLLKTADRIVYVSPFTYKQQVDEFPKLSKKMMWAPIPYIKKKNYVKTLNETYTVGYFGAYKSRVRNINPLYNACKKMEGVVHLNIAGDSDIVLEECKNVCIYPRKNVDDLEGNSDLLVCMLNSSGMQIPGKIYHYAATNKPILVLLDGENKEEMKEYLESFNRYIICDNNKKEIEDTINWIIENPKDYSPCESLNSVSIASEILNGEI</sequence>
<dbReference type="Proteomes" id="UP000184052">
    <property type="component" value="Unassembled WGS sequence"/>
</dbReference>
<dbReference type="SUPFAM" id="SSF53756">
    <property type="entry name" value="UDP-Glycosyltransferase/glycogen phosphorylase"/>
    <property type="match status" value="1"/>
</dbReference>
<organism evidence="1 2">
    <name type="scientific">Dethiosulfatibacter aminovorans DSM 17477</name>
    <dbReference type="NCBI Taxonomy" id="1121476"/>
    <lineage>
        <taxon>Bacteria</taxon>
        <taxon>Bacillati</taxon>
        <taxon>Bacillota</taxon>
        <taxon>Tissierellia</taxon>
        <taxon>Dethiosulfatibacter</taxon>
    </lineage>
</organism>
<accession>A0A1M6LMF6</accession>
<reference evidence="1 2" key="1">
    <citation type="submission" date="2016-11" db="EMBL/GenBank/DDBJ databases">
        <authorList>
            <person name="Jaros S."/>
            <person name="Januszkiewicz K."/>
            <person name="Wedrychowicz H."/>
        </authorList>
    </citation>
    <scope>NUCLEOTIDE SEQUENCE [LARGE SCALE GENOMIC DNA]</scope>
    <source>
        <strain evidence="1 2">DSM 17477</strain>
    </source>
</reference>
<dbReference type="RefSeq" id="WP_073050580.1">
    <property type="nucleotide sequence ID" value="NZ_FQZL01000033.1"/>
</dbReference>
<dbReference type="Gene3D" id="3.40.50.2000">
    <property type="entry name" value="Glycogen Phosphorylase B"/>
    <property type="match status" value="1"/>
</dbReference>
<dbReference type="OrthoDB" id="9794575at2"/>
<evidence type="ECO:0000313" key="2">
    <source>
        <dbReference type="Proteomes" id="UP000184052"/>
    </source>
</evidence>
<proteinExistence type="predicted"/>
<keyword evidence="2" id="KW-1185">Reference proteome</keyword>
<name>A0A1M6LMF6_9FIRM</name>
<dbReference type="STRING" id="1121476.SAMN02745751_03214"/>